<sequence>MWWRRVAANFTSRLPTARFSCRPAAPSAAARLAATHFHRPAAVARLVALGGALIAGGGALCLKDEVAVVRRQVEDDYELGDALGEGSFAVVRKGRCRRTGKEVAVKVVPKSRQSVQSIRNECKVLQRVSLHRCIASLEAFYETEDCFFIVMEFVNGGDLFDRVANHGAFTEPAAARLLLEVAGALALLHAQGMVHADIKPENMLLTDDGHIKLVDFGLSCEISSTAEKSDGTLAYWAPELFTSPTPRRPMDMWALGVVLFIMLTGEHPFDSRGTADNETLKYNIRKKKPDFSCWTASTEARKLTSALLNKNPEERLTIEELLQHPWLVAGGVPKGSEREVQLHGESQMQFQELTSKLRAACFAIMLQQQAAEREAEVHS</sequence>
<feature type="domain" description="Protein kinase" evidence="11">
    <location>
        <begin position="77"/>
        <end position="327"/>
    </location>
</feature>
<dbReference type="Proteomes" id="UP001515480">
    <property type="component" value="Unassembled WGS sequence"/>
</dbReference>
<evidence type="ECO:0000256" key="10">
    <source>
        <dbReference type="RuleBase" id="RU000304"/>
    </source>
</evidence>
<dbReference type="GO" id="GO:0004674">
    <property type="term" value="F:protein serine/threonine kinase activity"/>
    <property type="evidence" value="ECO:0007669"/>
    <property type="project" value="UniProtKB-KW"/>
</dbReference>
<comment type="caution">
    <text evidence="12">The sequence shown here is derived from an EMBL/GenBank/DDBJ whole genome shotgun (WGS) entry which is preliminary data.</text>
</comment>
<protein>
    <recommendedName>
        <fullName evidence="11">Protein kinase domain-containing protein</fullName>
    </recommendedName>
</protein>
<dbReference type="PROSITE" id="PS00107">
    <property type="entry name" value="PROTEIN_KINASE_ATP"/>
    <property type="match status" value="1"/>
</dbReference>
<dbReference type="PANTHER" id="PTHR24350">
    <property type="entry name" value="SERINE/THREONINE-PROTEIN KINASE IAL-RELATED"/>
    <property type="match status" value="1"/>
</dbReference>
<feature type="binding site" evidence="7 9">
    <location>
        <position position="106"/>
    </location>
    <ligand>
        <name>ATP</name>
        <dbReference type="ChEBI" id="CHEBI:30616"/>
    </ligand>
</feature>
<dbReference type="PROSITE" id="PS50011">
    <property type="entry name" value="PROTEIN_KINASE_DOM"/>
    <property type="match status" value="1"/>
</dbReference>
<evidence type="ECO:0000256" key="1">
    <source>
        <dbReference type="ARBA" id="ARBA00022527"/>
    </source>
</evidence>
<dbReference type="InterPro" id="IPR008271">
    <property type="entry name" value="Ser/Thr_kinase_AS"/>
</dbReference>
<evidence type="ECO:0000256" key="7">
    <source>
        <dbReference type="PIRSR" id="PIRSR630616-2"/>
    </source>
</evidence>
<evidence type="ECO:0000313" key="12">
    <source>
        <dbReference type="EMBL" id="KAL1530960.1"/>
    </source>
</evidence>
<gene>
    <name evidence="12" type="ORF">AB1Y20_001851</name>
</gene>
<evidence type="ECO:0000256" key="4">
    <source>
        <dbReference type="ARBA" id="ARBA00022777"/>
    </source>
</evidence>
<keyword evidence="3 7" id="KW-0547">Nucleotide-binding</keyword>
<dbReference type="InterPro" id="IPR030616">
    <property type="entry name" value="Aur-like"/>
</dbReference>
<dbReference type="AlphaFoldDB" id="A0AB34K9U2"/>
<proteinExistence type="inferred from homology"/>
<evidence type="ECO:0000256" key="3">
    <source>
        <dbReference type="ARBA" id="ARBA00022741"/>
    </source>
</evidence>
<keyword evidence="2" id="KW-0808">Transferase</keyword>
<evidence type="ECO:0000256" key="8">
    <source>
        <dbReference type="PIRSR" id="PIRSR630616-3"/>
    </source>
</evidence>
<organism evidence="12 13">
    <name type="scientific">Prymnesium parvum</name>
    <name type="common">Toxic golden alga</name>
    <dbReference type="NCBI Taxonomy" id="97485"/>
    <lineage>
        <taxon>Eukaryota</taxon>
        <taxon>Haptista</taxon>
        <taxon>Haptophyta</taxon>
        <taxon>Prymnesiophyceae</taxon>
        <taxon>Prymnesiales</taxon>
        <taxon>Prymnesiaceae</taxon>
        <taxon>Prymnesium</taxon>
    </lineage>
</organism>
<name>A0AB34K9U2_PRYPA</name>
<evidence type="ECO:0000256" key="2">
    <source>
        <dbReference type="ARBA" id="ARBA00022679"/>
    </source>
</evidence>
<feature type="binding site" evidence="7">
    <location>
        <begin position="201"/>
        <end position="202"/>
    </location>
    <ligand>
        <name>ATP</name>
        <dbReference type="ChEBI" id="CHEBI:30616"/>
    </ligand>
</feature>
<evidence type="ECO:0000256" key="5">
    <source>
        <dbReference type="ARBA" id="ARBA00022840"/>
    </source>
</evidence>
<reference evidence="12 13" key="1">
    <citation type="journal article" date="2024" name="Science">
        <title>Giant polyketide synthase enzymes in the biosynthesis of giant marine polyether toxins.</title>
        <authorList>
            <person name="Fallon T.R."/>
            <person name="Shende V.V."/>
            <person name="Wierzbicki I.H."/>
            <person name="Pendleton A.L."/>
            <person name="Watervoot N.F."/>
            <person name="Auber R.P."/>
            <person name="Gonzalez D.J."/>
            <person name="Wisecaver J.H."/>
            <person name="Moore B.S."/>
        </authorList>
    </citation>
    <scope>NUCLEOTIDE SEQUENCE [LARGE SCALE GENOMIC DNA]</scope>
    <source>
        <strain evidence="12 13">12B1</strain>
    </source>
</reference>
<keyword evidence="13" id="KW-1185">Reference proteome</keyword>
<dbReference type="Pfam" id="PF00069">
    <property type="entry name" value="Pkinase"/>
    <property type="match status" value="1"/>
</dbReference>
<dbReference type="EMBL" id="JBGBPQ010000001">
    <property type="protein sequence ID" value="KAL1530960.1"/>
    <property type="molecule type" value="Genomic_DNA"/>
</dbReference>
<feature type="active site" description="Proton acceptor" evidence="6">
    <location>
        <position position="197"/>
    </location>
</feature>
<evidence type="ECO:0000259" key="11">
    <source>
        <dbReference type="PROSITE" id="PS50011"/>
    </source>
</evidence>
<dbReference type="GO" id="GO:0005524">
    <property type="term" value="F:ATP binding"/>
    <property type="evidence" value="ECO:0007669"/>
    <property type="project" value="UniProtKB-UniRule"/>
</dbReference>
<keyword evidence="5 7" id="KW-0067">ATP-binding</keyword>
<dbReference type="PROSITE" id="PS00108">
    <property type="entry name" value="PROTEIN_KINASE_ST"/>
    <property type="match status" value="1"/>
</dbReference>
<evidence type="ECO:0000256" key="6">
    <source>
        <dbReference type="PIRSR" id="PIRSR630616-1"/>
    </source>
</evidence>
<dbReference type="SUPFAM" id="SSF56112">
    <property type="entry name" value="Protein kinase-like (PK-like)"/>
    <property type="match status" value="1"/>
</dbReference>
<keyword evidence="4" id="KW-0418">Kinase</keyword>
<feature type="binding site" evidence="7">
    <location>
        <position position="215"/>
    </location>
    <ligand>
        <name>ATP</name>
        <dbReference type="ChEBI" id="CHEBI:30616"/>
    </ligand>
</feature>
<comment type="similarity">
    <text evidence="10">Belongs to the protein kinase superfamily.</text>
</comment>
<dbReference type="SMART" id="SM00220">
    <property type="entry name" value="S_TKc"/>
    <property type="match status" value="1"/>
</dbReference>
<feature type="cross-link" description="Glycyl lysine isopeptide (Lys-Gly) (interchain with G-Cter in SUMO2)" evidence="8">
    <location>
        <position position="199"/>
    </location>
</feature>
<evidence type="ECO:0000313" key="13">
    <source>
        <dbReference type="Proteomes" id="UP001515480"/>
    </source>
</evidence>
<evidence type="ECO:0000256" key="9">
    <source>
        <dbReference type="PROSITE-ProRule" id="PRU10141"/>
    </source>
</evidence>
<dbReference type="InterPro" id="IPR011009">
    <property type="entry name" value="Kinase-like_dom_sf"/>
</dbReference>
<keyword evidence="1 10" id="KW-0723">Serine/threonine-protein kinase</keyword>
<dbReference type="InterPro" id="IPR000719">
    <property type="entry name" value="Prot_kinase_dom"/>
</dbReference>
<dbReference type="FunFam" id="1.10.510.10:FF:000571">
    <property type="entry name" value="Maternal embryonic leucine zipper kinase"/>
    <property type="match status" value="1"/>
</dbReference>
<dbReference type="Gene3D" id="1.10.510.10">
    <property type="entry name" value="Transferase(Phosphotransferase) domain 1"/>
    <property type="match status" value="1"/>
</dbReference>
<accession>A0AB34K9U2</accession>
<dbReference type="InterPro" id="IPR017441">
    <property type="entry name" value="Protein_kinase_ATP_BS"/>
</dbReference>